<keyword evidence="6" id="KW-1185">Reference proteome</keyword>
<dbReference type="GO" id="GO:0016787">
    <property type="term" value="F:hydrolase activity"/>
    <property type="evidence" value="ECO:0007669"/>
    <property type="project" value="UniProtKB-KW"/>
</dbReference>
<feature type="compositionally biased region" description="Low complexity" evidence="4">
    <location>
        <begin position="113"/>
        <end position="130"/>
    </location>
</feature>
<feature type="region of interest" description="Disordered" evidence="4">
    <location>
        <begin position="110"/>
        <end position="133"/>
    </location>
</feature>
<feature type="region of interest" description="Disordered" evidence="4">
    <location>
        <begin position="1"/>
        <end position="36"/>
    </location>
</feature>
<feature type="compositionally biased region" description="Basic residues" evidence="4">
    <location>
        <begin position="21"/>
        <end position="36"/>
    </location>
</feature>
<name>C1ECG5_MICCC</name>
<dbReference type="PANTHER" id="PTHR43344:SF13">
    <property type="entry name" value="PHOSPHATASE RV3661-RELATED"/>
    <property type="match status" value="1"/>
</dbReference>
<evidence type="ECO:0000256" key="4">
    <source>
        <dbReference type="SAM" id="MobiDB-lite"/>
    </source>
</evidence>
<dbReference type="Pfam" id="PF12710">
    <property type="entry name" value="HAD"/>
    <property type="match status" value="1"/>
</dbReference>
<dbReference type="OrthoDB" id="27226at2759"/>
<evidence type="ECO:0000313" key="6">
    <source>
        <dbReference type="Proteomes" id="UP000002009"/>
    </source>
</evidence>
<dbReference type="PANTHER" id="PTHR43344">
    <property type="entry name" value="PHOSPHOSERINE PHOSPHATASE"/>
    <property type="match status" value="1"/>
</dbReference>
<dbReference type="InterPro" id="IPR023214">
    <property type="entry name" value="HAD_sf"/>
</dbReference>
<dbReference type="InterPro" id="IPR006385">
    <property type="entry name" value="HAD_hydro_SerB1"/>
</dbReference>
<dbReference type="KEGG" id="mis:MICPUN_106053"/>
<dbReference type="AlphaFoldDB" id="C1ECG5"/>
<keyword evidence="2" id="KW-0378">Hydrolase</keyword>
<evidence type="ECO:0000313" key="5">
    <source>
        <dbReference type="EMBL" id="ACO65898.1"/>
    </source>
</evidence>
<dbReference type="Proteomes" id="UP000002009">
    <property type="component" value="Chromosome 9"/>
</dbReference>
<accession>C1ECG5</accession>
<dbReference type="NCBIfam" id="TIGR01488">
    <property type="entry name" value="HAD-SF-IB"/>
    <property type="match status" value="1"/>
</dbReference>
<dbReference type="GO" id="GO:0046872">
    <property type="term" value="F:metal ion binding"/>
    <property type="evidence" value="ECO:0007669"/>
    <property type="project" value="UniProtKB-KW"/>
</dbReference>
<dbReference type="Gene3D" id="3.40.50.1000">
    <property type="entry name" value="HAD superfamily/HAD-like"/>
    <property type="match status" value="1"/>
</dbReference>
<dbReference type="InParanoid" id="C1ECG5"/>
<dbReference type="Gene3D" id="1.20.1440.100">
    <property type="entry name" value="SG protein - dephosphorylation function"/>
    <property type="match status" value="1"/>
</dbReference>
<gene>
    <name evidence="5" type="ORF">MICPUN_106053</name>
</gene>
<dbReference type="RefSeq" id="XP_002504640.1">
    <property type="nucleotide sequence ID" value="XM_002504594.1"/>
</dbReference>
<keyword evidence="3" id="KW-0460">Magnesium</keyword>
<protein>
    <submittedName>
        <fullName evidence="5">Uncharacterized protein</fullName>
    </submittedName>
</protein>
<dbReference type="NCBIfam" id="TIGR01490">
    <property type="entry name" value="HAD-SF-IB-hyp1"/>
    <property type="match status" value="1"/>
</dbReference>
<dbReference type="InterPro" id="IPR036412">
    <property type="entry name" value="HAD-like_sf"/>
</dbReference>
<dbReference type="eggNOG" id="ENOG502S9EN">
    <property type="taxonomic scope" value="Eukaryota"/>
</dbReference>
<evidence type="ECO:0000256" key="2">
    <source>
        <dbReference type="ARBA" id="ARBA00022801"/>
    </source>
</evidence>
<proteinExistence type="predicted"/>
<dbReference type="SUPFAM" id="SSF56784">
    <property type="entry name" value="HAD-like"/>
    <property type="match status" value="1"/>
</dbReference>
<evidence type="ECO:0000256" key="1">
    <source>
        <dbReference type="ARBA" id="ARBA00022723"/>
    </source>
</evidence>
<organism evidence="5 6">
    <name type="scientific">Micromonas commoda (strain RCC299 / NOUM17 / CCMP2709)</name>
    <name type="common">Picoplanktonic green alga</name>
    <dbReference type="NCBI Taxonomy" id="296587"/>
    <lineage>
        <taxon>Eukaryota</taxon>
        <taxon>Viridiplantae</taxon>
        <taxon>Chlorophyta</taxon>
        <taxon>Mamiellophyceae</taxon>
        <taxon>Mamiellales</taxon>
        <taxon>Mamiellaceae</taxon>
        <taxon>Micromonas</taxon>
    </lineage>
</organism>
<keyword evidence="1" id="KW-0479">Metal-binding</keyword>
<evidence type="ECO:0000256" key="3">
    <source>
        <dbReference type="ARBA" id="ARBA00022842"/>
    </source>
</evidence>
<feature type="compositionally biased region" description="Low complexity" evidence="4">
    <location>
        <begin position="1"/>
        <end position="20"/>
    </location>
</feature>
<dbReference type="InterPro" id="IPR050582">
    <property type="entry name" value="HAD-like_SerB"/>
</dbReference>
<dbReference type="GeneID" id="8246187"/>
<sequence>MAMRAHSAVGAPIAAPARAAQRGRAHRGQIRPAKSRHSVVASGLLAKALSTVRSSDATDVMYADGEKVTYPTVLYAFREDGSCVVTNCATGKVIQRVRGDGNAIEFTSQTEEPVAAPAPVAAPTPASSTPAPAPMNNVVGATGDGNESRLQAIKQSLGWLDVAKEKVAGAVDFAINGKPKEYKTVALDSDAQRWIDAWSSGASKEDLAKVPKSKSPSLADIEDVANDSSWMAPSAVGAKPSPTMQTCDEDDQAAMESVLNRGVAACDIDEVDKNLAFAEFGAKTGKRAAFFDLDGTLCASNVVSQYAVAKLANMPTWLKLFWVPFYACKCLVYLIVDKFSRTAFNNMFFGDFAGMDASEKAKAEMARLVYERYTSPRVFPAAVEAIAGLRRDGYDVVLVTGSVDFVVEPLAKAIGASHVIANALEEKDEKFTGKLVGPAVADDEKRVRIEAYARGAGYDLSKCAAYGDSYSDLPMLECVGDPRCVSPQNSLRIKAQKEGWPVLEWGAETTGENGGAPVAA</sequence>
<dbReference type="EMBL" id="CP001329">
    <property type="protein sequence ID" value="ACO65898.1"/>
    <property type="molecule type" value="Genomic_DNA"/>
</dbReference>
<reference evidence="5 6" key="1">
    <citation type="journal article" date="2009" name="Science">
        <title>Green evolution and dynamic adaptations revealed by genomes of the marine picoeukaryotes Micromonas.</title>
        <authorList>
            <person name="Worden A.Z."/>
            <person name="Lee J.H."/>
            <person name="Mock T."/>
            <person name="Rouze P."/>
            <person name="Simmons M.P."/>
            <person name="Aerts A.L."/>
            <person name="Allen A.E."/>
            <person name="Cuvelier M.L."/>
            <person name="Derelle E."/>
            <person name="Everett M.V."/>
            <person name="Foulon E."/>
            <person name="Grimwood J."/>
            <person name="Gundlach H."/>
            <person name="Henrissat B."/>
            <person name="Napoli C."/>
            <person name="McDonald S.M."/>
            <person name="Parker M.S."/>
            <person name="Rombauts S."/>
            <person name="Salamov A."/>
            <person name="Von Dassow P."/>
            <person name="Badger J.H."/>
            <person name="Coutinho P.M."/>
            <person name="Demir E."/>
            <person name="Dubchak I."/>
            <person name="Gentemann C."/>
            <person name="Eikrem W."/>
            <person name="Gready J.E."/>
            <person name="John U."/>
            <person name="Lanier W."/>
            <person name="Lindquist E.A."/>
            <person name="Lucas S."/>
            <person name="Mayer K.F."/>
            <person name="Moreau H."/>
            <person name="Not F."/>
            <person name="Otillar R."/>
            <person name="Panaud O."/>
            <person name="Pangilinan J."/>
            <person name="Paulsen I."/>
            <person name="Piegu B."/>
            <person name="Poliakov A."/>
            <person name="Robbens S."/>
            <person name="Schmutz J."/>
            <person name="Toulza E."/>
            <person name="Wyss T."/>
            <person name="Zelensky A."/>
            <person name="Zhou K."/>
            <person name="Armbrust E.V."/>
            <person name="Bhattacharya D."/>
            <person name="Goodenough U.W."/>
            <person name="Van de Peer Y."/>
            <person name="Grigoriev I.V."/>
        </authorList>
    </citation>
    <scope>NUCLEOTIDE SEQUENCE [LARGE SCALE GENOMIC DNA]</scope>
    <source>
        <strain evidence="6">RCC299 / NOUM17</strain>
    </source>
</reference>